<gene>
    <name evidence="3" type="ORF">VB774_09425</name>
</gene>
<dbReference type="Pfam" id="PF17762">
    <property type="entry name" value="HTH_ParB"/>
    <property type="match status" value="1"/>
</dbReference>
<organism evidence="3 4">
    <name type="scientific">Pseudanabaena galeata UHCC 0370</name>
    <dbReference type="NCBI Taxonomy" id="3110310"/>
    <lineage>
        <taxon>Bacteria</taxon>
        <taxon>Bacillati</taxon>
        <taxon>Cyanobacteriota</taxon>
        <taxon>Cyanophyceae</taxon>
        <taxon>Pseudanabaenales</taxon>
        <taxon>Pseudanabaenaceae</taxon>
        <taxon>Pseudanabaena</taxon>
    </lineage>
</organism>
<keyword evidence="4" id="KW-1185">Reference proteome</keyword>
<reference evidence="3 4" key="1">
    <citation type="submission" date="2023-12" db="EMBL/GenBank/DDBJ databases">
        <title>Baltic Sea Cyanobacteria.</title>
        <authorList>
            <person name="Delbaje E."/>
            <person name="Fewer D.P."/>
            <person name="Shishido T.K."/>
        </authorList>
    </citation>
    <scope>NUCLEOTIDE SEQUENCE [LARGE SCALE GENOMIC DNA]</scope>
    <source>
        <strain evidence="3 4">UHCC 0370</strain>
    </source>
</reference>
<dbReference type="InterPro" id="IPR050336">
    <property type="entry name" value="Chromosome_partition/occlusion"/>
</dbReference>
<dbReference type="RefSeq" id="WP_323261450.1">
    <property type="nucleotide sequence ID" value="NZ_JAYGIE010000040.1"/>
</dbReference>
<dbReference type="Proteomes" id="UP001301388">
    <property type="component" value="Unassembled WGS sequence"/>
</dbReference>
<comment type="caution">
    <text evidence="3">The sequence shown here is derived from an EMBL/GenBank/DDBJ whole genome shotgun (WGS) entry which is preliminary data.</text>
</comment>
<name>A0ABU5TI17_9CYAN</name>
<feature type="domain" description="ParB-like N-terminal" evidence="2">
    <location>
        <begin position="30"/>
        <end position="124"/>
    </location>
</feature>
<dbReference type="SUPFAM" id="SSF110849">
    <property type="entry name" value="ParB/Sulfiredoxin"/>
    <property type="match status" value="1"/>
</dbReference>
<accession>A0ABU5TI17</accession>
<evidence type="ECO:0000313" key="4">
    <source>
        <dbReference type="Proteomes" id="UP001301388"/>
    </source>
</evidence>
<protein>
    <submittedName>
        <fullName evidence="3">ParB/RepB/Spo0J family partition protein</fullName>
    </submittedName>
</protein>
<evidence type="ECO:0000256" key="1">
    <source>
        <dbReference type="ARBA" id="ARBA00006295"/>
    </source>
</evidence>
<dbReference type="CDD" id="cd16393">
    <property type="entry name" value="SPO0J_N"/>
    <property type="match status" value="1"/>
</dbReference>
<dbReference type="InterPro" id="IPR004437">
    <property type="entry name" value="ParB/RepB/Spo0J"/>
</dbReference>
<dbReference type="InterPro" id="IPR036086">
    <property type="entry name" value="ParB/Sulfiredoxin_sf"/>
</dbReference>
<dbReference type="InterPro" id="IPR041468">
    <property type="entry name" value="HTH_ParB/Spo0J"/>
</dbReference>
<dbReference type="Pfam" id="PF02195">
    <property type="entry name" value="ParB_N"/>
    <property type="match status" value="1"/>
</dbReference>
<dbReference type="PANTHER" id="PTHR33375">
    <property type="entry name" value="CHROMOSOME-PARTITIONING PROTEIN PARB-RELATED"/>
    <property type="match status" value="1"/>
</dbReference>
<dbReference type="Gene3D" id="3.90.1530.30">
    <property type="match status" value="1"/>
</dbReference>
<dbReference type="Gene3D" id="1.10.10.2830">
    <property type="match status" value="1"/>
</dbReference>
<dbReference type="NCBIfam" id="TIGR00180">
    <property type="entry name" value="parB_part"/>
    <property type="match status" value="1"/>
</dbReference>
<evidence type="ECO:0000313" key="3">
    <source>
        <dbReference type="EMBL" id="MEA5477840.1"/>
    </source>
</evidence>
<comment type="similarity">
    <text evidence="1">Belongs to the ParB family.</text>
</comment>
<sequence>MQKNLNSERTKLKNLAPLLLDEDEDFGLNREIEITKIDLPPKQPRRYFDPEKMQELVASIKQHGVLEPILLRSIKSAQNSDHYELVAGERRFRACKEIGLSKIPAIVKELSDEETSLIRLVENLHRENLNPVEETEAILQILALKLKIPQEQAIVTLYRMRHEVRGEVEKNTVSNSEVEIIRSTFEGFGLIKWDTFISHRLPLLNLPTEVLEALRQGQIEYTKATTIATVKDADLRQLLLNETITKSLSLVQIKEKIRDIKAGQIFEKPVTLKTRFVDSMQKLKKSPVWNDKKKQKSLEKLIAQIESLIEQEDPS</sequence>
<dbReference type="InterPro" id="IPR003115">
    <property type="entry name" value="ParB_N"/>
</dbReference>
<dbReference type="EMBL" id="JAYGIE010000040">
    <property type="protein sequence ID" value="MEA5477840.1"/>
    <property type="molecule type" value="Genomic_DNA"/>
</dbReference>
<dbReference type="SUPFAM" id="SSF109709">
    <property type="entry name" value="KorB DNA-binding domain-like"/>
    <property type="match status" value="1"/>
</dbReference>
<evidence type="ECO:0000259" key="2">
    <source>
        <dbReference type="SMART" id="SM00470"/>
    </source>
</evidence>
<proteinExistence type="inferred from homology"/>
<dbReference type="PANTHER" id="PTHR33375:SF7">
    <property type="entry name" value="CHROMOSOME 2-PARTITIONING PROTEIN PARB-RELATED"/>
    <property type="match status" value="1"/>
</dbReference>
<dbReference type="SMART" id="SM00470">
    <property type="entry name" value="ParB"/>
    <property type="match status" value="1"/>
</dbReference>